<sequence>MGEHPQLVELDRTECLRLLGRLQVGRMVFTDQTMPVVHPVNFSLDGDDVIMRTSGGGKLAAAVSRGTVAFEADELDPDTCTGWSVVVVGHAEIVNDIDELVALAEPADRPWAPGRTAHVIRIRAERMTGRRLAPTTT</sequence>
<evidence type="ECO:0000313" key="1">
    <source>
        <dbReference type="EMBL" id="MFC4834799.1"/>
    </source>
</evidence>
<dbReference type="Pfam" id="PF12900">
    <property type="entry name" value="Pyridox_ox_2"/>
    <property type="match status" value="1"/>
</dbReference>
<proteinExistence type="predicted"/>
<dbReference type="RefSeq" id="WP_274192468.1">
    <property type="nucleotide sequence ID" value="NZ_BAABHN010000043.1"/>
</dbReference>
<organism evidence="1 2">
    <name type="scientific">Actinomycetospora chibensis</name>
    <dbReference type="NCBI Taxonomy" id="663606"/>
    <lineage>
        <taxon>Bacteria</taxon>
        <taxon>Bacillati</taxon>
        <taxon>Actinomycetota</taxon>
        <taxon>Actinomycetes</taxon>
        <taxon>Pseudonocardiales</taxon>
        <taxon>Pseudonocardiaceae</taxon>
        <taxon>Actinomycetospora</taxon>
    </lineage>
</organism>
<accession>A0ABV9RKQ7</accession>
<keyword evidence="2" id="KW-1185">Reference proteome</keyword>
<gene>
    <name evidence="1" type="ORF">ACFPEL_20470</name>
</gene>
<name>A0ABV9RKQ7_9PSEU</name>
<comment type="caution">
    <text evidence="1">The sequence shown here is derived from an EMBL/GenBank/DDBJ whole genome shotgun (WGS) entry which is preliminary data.</text>
</comment>
<reference evidence="2" key="1">
    <citation type="journal article" date="2019" name="Int. J. Syst. Evol. Microbiol.">
        <title>The Global Catalogue of Microorganisms (GCM) 10K type strain sequencing project: providing services to taxonomists for standard genome sequencing and annotation.</title>
        <authorList>
            <consortium name="The Broad Institute Genomics Platform"/>
            <consortium name="The Broad Institute Genome Sequencing Center for Infectious Disease"/>
            <person name="Wu L."/>
            <person name="Ma J."/>
        </authorList>
    </citation>
    <scope>NUCLEOTIDE SEQUENCE [LARGE SCALE GENOMIC DNA]</scope>
    <source>
        <strain evidence="2">CCUG 50347</strain>
    </source>
</reference>
<evidence type="ECO:0000313" key="2">
    <source>
        <dbReference type="Proteomes" id="UP001595909"/>
    </source>
</evidence>
<dbReference type="EMBL" id="JBHSIM010000043">
    <property type="protein sequence ID" value="MFC4834799.1"/>
    <property type="molecule type" value="Genomic_DNA"/>
</dbReference>
<protein>
    <submittedName>
        <fullName evidence="1">Pyridoxamine 5'-phosphate oxidase family protein</fullName>
    </submittedName>
</protein>
<dbReference type="SUPFAM" id="SSF50475">
    <property type="entry name" value="FMN-binding split barrel"/>
    <property type="match status" value="1"/>
</dbReference>
<dbReference type="InterPro" id="IPR024747">
    <property type="entry name" value="Pyridox_Oxase-rel"/>
</dbReference>
<dbReference type="InterPro" id="IPR012349">
    <property type="entry name" value="Split_barrel_FMN-bd"/>
</dbReference>
<dbReference type="Gene3D" id="2.30.110.10">
    <property type="entry name" value="Electron Transport, Fmn-binding Protein, Chain A"/>
    <property type="match status" value="1"/>
</dbReference>
<dbReference type="Proteomes" id="UP001595909">
    <property type="component" value="Unassembled WGS sequence"/>
</dbReference>